<dbReference type="OrthoDB" id="9758929at2"/>
<keyword evidence="5 11" id="KW-0812">Transmembrane</keyword>
<dbReference type="GO" id="GO:0015344">
    <property type="term" value="F:siderophore uptake transmembrane transporter activity"/>
    <property type="evidence" value="ECO:0007669"/>
    <property type="project" value="TreeGrafter"/>
</dbReference>
<reference evidence="16" key="1">
    <citation type="submission" date="2016-03" db="EMBL/GenBank/DDBJ databases">
        <authorList>
            <person name="Heylen K."/>
            <person name="De Vos P."/>
            <person name="Vekeman B."/>
        </authorList>
    </citation>
    <scope>NUCLEOTIDE SEQUENCE [LARGE SCALE GENOMIC DNA]</scope>
    <source>
        <strain evidence="16">R-45383</strain>
    </source>
</reference>
<protein>
    <recommendedName>
        <fullName evidence="17">TonB-dependent receptor</fullName>
    </recommendedName>
</protein>
<evidence type="ECO:0000256" key="12">
    <source>
        <dbReference type="RuleBase" id="RU003357"/>
    </source>
</evidence>
<evidence type="ECO:0000259" key="13">
    <source>
        <dbReference type="Pfam" id="PF00593"/>
    </source>
</evidence>
<accession>A0A177P3B2</accession>
<evidence type="ECO:0008006" key="17">
    <source>
        <dbReference type="Google" id="ProtNLM"/>
    </source>
</evidence>
<evidence type="ECO:0000256" key="3">
    <source>
        <dbReference type="ARBA" id="ARBA00022448"/>
    </source>
</evidence>
<evidence type="ECO:0000256" key="4">
    <source>
        <dbReference type="ARBA" id="ARBA00022452"/>
    </source>
</evidence>
<dbReference type="AlphaFoldDB" id="A0A177P3B2"/>
<evidence type="ECO:0000256" key="7">
    <source>
        <dbReference type="ARBA" id="ARBA00023077"/>
    </source>
</evidence>
<organism evidence="15 16">
    <name type="scientific">Methylomonas koyamae</name>
    <dbReference type="NCBI Taxonomy" id="702114"/>
    <lineage>
        <taxon>Bacteria</taxon>
        <taxon>Pseudomonadati</taxon>
        <taxon>Pseudomonadota</taxon>
        <taxon>Gammaproteobacteria</taxon>
        <taxon>Methylococcales</taxon>
        <taxon>Methylococcaceae</taxon>
        <taxon>Methylomonas</taxon>
    </lineage>
</organism>
<dbReference type="GO" id="GO:0044718">
    <property type="term" value="P:siderophore transmembrane transport"/>
    <property type="evidence" value="ECO:0007669"/>
    <property type="project" value="TreeGrafter"/>
</dbReference>
<evidence type="ECO:0000256" key="1">
    <source>
        <dbReference type="ARBA" id="ARBA00004571"/>
    </source>
</evidence>
<keyword evidence="7 12" id="KW-0798">TonB box</keyword>
<evidence type="ECO:0000256" key="9">
    <source>
        <dbReference type="ARBA" id="ARBA00023170"/>
    </source>
</evidence>
<comment type="caution">
    <text evidence="15">The sequence shown here is derived from an EMBL/GenBank/DDBJ whole genome shotgun (WGS) entry which is preliminary data.</text>
</comment>
<keyword evidence="10 11" id="KW-0998">Cell outer membrane</keyword>
<dbReference type="GO" id="GO:0009279">
    <property type="term" value="C:cell outer membrane"/>
    <property type="evidence" value="ECO:0007669"/>
    <property type="project" value="UniProtKB-SubCell"/>
</dbReference>
<evidence type="ECO:0000313" key="16">
    <source>
        <dbReference type="Proteomes" id="UP000077628"/>
    </source>
</evidence>
<evidence type="ECO:0000256" key="2">
    <source>
        <dbReference type="ARBA" id="ARBA00008143"/>
    </source>
</evidence>
<evidence type="ECO:0000313" key="15">
    <source>
        <dbReference type="EMBL" id="OAI24701.1"/>
    </source>
</evidence>
<dbReference type="RefSeq" id="WP_064025336.1">
    <property type="nucleotide sequence ID" value="NZ_LUUK01000044.1"/>
</dbReference>
<keyword evidence="9" id="KW-0675">Receptor</keyword>
<evidence type="ECO:0000256" key="11">
    <source>
        <dbReference type="PROSITE-ProRule" id="PRU01360"/>
    </source>
</evidence>
<dbReference type="InterPro" id="IPR036942">
    <property type="entry name" value="Beta-barrel_TonB_sf"/>
</dbReference>
<dbReference type="InterPro" id="IPR000531">
    <property type="entry name" value="Beta-barrel_TonB"/>
</dbReference>
<dbReference type="PROSITE" id="PS52016">
    <property type="entry name" value="TONB_DEPENDENT_REC_3"/>
    <property type="match status" value="1"/>
</dbReference>
<sequence>MPLSHIIARARLLLLLAVTAEPTHGEEAISELKSLSLQALSSSTVAIAAKRSQAVGETPSAVFVVNQEEIRRSGLQSIPEILRRVPGLEVARVDGNHWAITSRGFNGLYANKLLVMVDGRTVYDPLNSGVFWNEQDYPLEDIDRIEVIRGPAATMWGSNAVNGVINMVTRSAQETQGTLVSTGTSQEEPGFVSVRYGGKLDNDLHYRVYGKYNHRDRLHLNGGDLAYDALDIGRAGFRSDWSLDARHSLIAQGDYYNGNTDQTLSNPLDGMSISADPGKSYGGNLLLRWQQALADDARLQIRGYFDHATRDQSLLDYSRDSLDLDMQHDFPWNDHLLTWGAGYRYVGDMLQLKSPSLTICPTHRDRHWFNLFAQDEWRLLAEELRLVLGGRLEHNDFSGYQLQPSARLLWQPAPHHSAWAGVSRAVRVPTRVEHDLNTFFSLGPGTTANIRGNPNLAAETVVNYEIGYRFFPNSAFSLDTTLFYGDYSRLTTTEPLAPVNGNRTITIPLLIDNQAYGETYGWESAVNWRPAQSWRLQASYSLFGMALHKRPASLDSAAEAAETASPSNRFNISSYLNLPHQLELDLHWYYTGRLRSQIDGYHRFDARLGWQPNLHLELALGAQNLLDNRHLEFAPSPDNALVASEIERNFYLKATVRY</sequence>
<dbReference type="PANTHER" id="PTHR30069:SF29">
    <property type="entry name" value="HEMOGLOBIN AND HEMOGLOBIN-HAPTOGLOBIN-BINDING PROTEIN 1-RELATED"/>
    <property type="match status" value="1"/>
</dbReference>
<dbReference type="CDD" id="cd01347">
    <property type="entry name" value="ligand_gated_channel"/>
    <property type="match status" value="1"/>
</dbReference>
<dbReference type="EMBL" id="LUUK01000044">
    <property type="protein sequence ID" value="OAI24701.1"/>
    <property type="molecule type" value="Genomic_DNA"/>
</dbReference>
<evidence type="ECO:0000256" key="5">
    <source>
        <dbReference type="ARBA" id="ARBA00022692"/>
    </source>
</evidence>
<feature type="domain" description="TonB-dependent receptor plug" evidence="14">
    <location>
        <begin position="57"/>
        <end position="164"/>
    </location>
</feature>
<keyword evidence="16" id="KW-1185">Reference proteome</keyword>
<dbReference type="SUPFAM" id="SSF56935">
    <property type="entry name" value="Porins"/>
    <property type="match status" value="1"/>
</dbReference>
<dbReference type="Proteomes" id="UP000077628">
    <property type="component" value="Unassembled WGS sequence"/>
</dbReference>
<dbReference type="InterPro" id="IPR037066">
    <property type="entry name" value="Plug_dom_sf"/>
</dbReference>
<evidence type="ECO:0000256" key="8">
    <source>
        <dbReference type="ARBA" id="ARBA00023136"/>
    </source>
</evidence>
<dbReference type="InterPro" id="IPR039426">
    <property type="entry name" value="TonB-dep_rcpt-like"/>
</dbReference>
<keyword evidence="8 11" id="KW-0472">Membrane</keyword>
<dbReference type="Pfam" id="PF07715">
    <property type="entry name" value="Plug"/>
    <property type="match status" value="1"/>
</dbReference>
<dbReference type="Gene3D" id="2.40.170.20">
    <property type="entry name" value="TonB-dependent receptor, beta-barrel domain"/>
    <property type="match status" value="1"/>
</dbReference>
<gene>
    <name evidence="15" type="ORF">A1355_20350</name>
</gene>
<feature type="domain" description="TonB-dependent receptor-like beta-barrel" evidence="13">
    <location>
        <begin position="195"/>
        <end position="625"/>
    </location>
</feature>
<dbReference type="STRING" id="702114.A1355_20350"/>
<dbReference type="InterPro" id="IPR012910">
    <property type="entry name" value="Plug_dom"/>
</dbReference>
<name>A0A177P3B2_9GAMM</name>
<evidence type="ECO:0000256" key="6">
    <source>
        <dbReference type="ARBA" id="ARBA00022729"/>
    </source>
</evidence>
<keyword evidence="6" id="KW-0732">Signal</keyword>
<keyword evidence="4 11" id="KW-1134">Transmembrane beta strand</keyword>
<dbReference type="Pfam" id="PF00593">
    <property type="entry name" value="TonB_dep_Rec_b-barrel"/>
    <property type="match status" value="1"/>
</dbReference>
<evidence type="ECO:0000256" key="10">
    <source>
        <dbReference type="ARBA" id="ARBA00023237"/>
    </source>
</evidence>
<evidence type="ECO:0000259" key="14">
    <source>
        <dbReference type="Pfam" id="PF07715"/>
    </source>
</evidence>
<comment type="subcellular location">
    <subcellularLocation>
        <location evidence="1 11">Cell outer membrane</location>
        <topology evidence="1 11">Multi-pass membrane protein</topology>
    </subcellularLocation>
</comment>
<keyword evidence="3 11" id="KW-0813">Transport</keyword>
<dbReference type="Gene3D" id="2.170.130.10">
    <property type="entry name" value="TonB-dependent receptor, plug domain"/>
    <property type="match status" value="1"/>
</dbReference>
<proteinExistence type="inferred from homology"/>
<comment type="similarity">
    <text evidence="2">Belongs to the TonB-dependent receptor family. Hemoglobin/haptoglobin binding protein subfamily.</text>
</comment>
<dbReference type="PANTHER" id="PTHR30069">
    <property type="entry name" value="TONB-DEPENDENT OUTER MEMBRANE RECEPTOR"/>
    <property type="match status" value="1"/>
</dbReference>